<reference evidence="3" key="1">
    <citation type="submission" date="2016-10" db="EMBL/GenBank/DDBJ databases">
        <authorList>
            <person name="Varghese N."/>
            <person name="Submissions S."/>
        </authorList>
    </citation>
    <scope>NUCLEOTIDE SEQUENCE [LARGE SCALE GENOMIC DNA]</scope>
    <source>
        <strain evidence="3">LP51</strain>
    </source>
</reference>
<evidence type="ECO:0000256" key="1">
    <source>
        <dbReference type="SAM" id="Phobius"/>
    </source>
</evidence>
<accession>A0A1I2S287</accession>
<feature type="transmembrane region" description="Helical" evidence="1">
    <location>
        <begin position="6"/>
        <end position="28"/>
    </location>
</feature>
<dbReference type="RefSeq" id="WP_092100048.1">
    <property type="nucleotide sequence ID" value="NZ_FOOT01000002.1"/>
</dbReference>
<evidence type="ECO:0000313" key="3">
    <source>
        <dbReference type="Proteomes" id="UP000198724"/>
    </source>
</evidence>
<protein>
    <recommendedName>
        <fullName evidence="4">DUF4149 domain-containing protein</fullName>
    </recommendedName>
</protein>
<gene>
    <name evidence="2" type="ORF">SAMN05421739_102607</name>
</gene>
<organism evidence="2 3">
    <name type="scientific">Pontibacter chinhatensis</name>
    <dbReference type="NCBI Taxonomy" id="1436961"/>
    <lineage>
        <taxon>Bacteria</taxon>
        <taxon>Pseudomonadati</taxon>
        <taxon>Bacteroidota</taxon>
        <taxon>Cytophagia</taxon>
        <taxon>Cytophagales</taxon>
        <taxon>Hymenobacteraceae</taxon>
        <taxon>Pontibacter</taxon>
    </lineage>
</organism>
<sequence length="139" mass="15253">MHYSPYLILSVFLWAGFVSAISFMEAWLKFRAPGVTRPVGLSIGRLIFSGLNKVEWSLGIVCVLLLVLGNGFSFDSSYLLLVPLLLLVLQTSWLLPAMNKRAEAAISGAALQASALHFYYLGMEVIKVATLIVFGMNLL</sequence>
<dbReference type="EMBL" id="FOOT01000002">
    <property type="protein sequence ID" value="SFG46443.1"/>
    <property type="molecule type" value="Genomic_DNA"/>
</dbReference>
<dbReference type="AlphaFoldDB" id="A0A1I2S287"/>
<keyword evidence="1" id="KW-1133">Transmembrane helix</keyword>
<feature type="transmembrane region" description="Helical" evidence="1">
    <location>
        <begin position="118"/>
        <end position="138"/>
    </location>
</feature>
<feature type="transmembrane region" description="Helical" evidence="1">
    <location>
        <begin position="54"/>
        <end position="72"/>
    </location>
</feature>
<keyword evidence="1" id="KW-0812">Transmembrane</keyword>
<evidence type="ECO:0000313" key="2">
    <source>
        <dbReference type="EMBL" id="SFG46443.1"/>
    </source>
</evidence>
<feature type="transmembrane region" description="Helical" evidence="1">
    <location>
        <begin position="78"/>
        <end position="97"/>
    </location>
</feature>
<keyword evidence="3" id="KW-1185">Reference proteome</keyword>
<dbReference type="STRING" id="1436961.SAMN05421739_102607"/>
<name>A0A1I2S287_9BACT</name>
<dbReference type="Proteomes" id="UP000198724">
    <property type="component" value="Unassembled WGS sequence"/>
</dbReference>
<evidence type="ECO:0008006" key="4">
    <source>
        <dbReference type="Google" id="ProtNLM"/>
    </source>
</evidence>
<keyword evidence="1" id="KW-0472">Membrane</keyword>
<proteinExistence type="predicted"/>
<dbReference type="OrthoDB" id="1098954at2"/>